<protein>
    <recommendedName>
        <fullName evidence="3">RiboL-PSP-HEPN domain-containing protein</fullName>
    </recommendedName>
</protein>
<dbReference type="RefSeq" id="WP_147664900.1">
    <property type="nucleotide sequence ID" value="NZ_VDUW01000001.1"/>
</dbReference>
<accession>A0A5C8P211</accession>
<evidence type="ECO:0000313" key="1">
    <source>
        <dbReference type="EMBL" id="TXL67458.1"/>
    </source>
</evidence>
<dbReference type="EMBL" id="VDUW01000001">
    <property type="protein sequence ID" value="TXL67458.1"/>
    <property type="molecule type" value="Genomic_DNA"/>
</dbReference>
<organism evidence="1 2">
    <name type="scientific">Cerasibacillus terrae</name>
    <dbReference type="NCBI Taxonomy" id="2498845"/>
    <lineage>
        <taxon>Bacteria</taxon>
        <taxon>Bacillati</taxon>
        <taxon>Bacillota</taxon>
        <taxon>Bacilli</taxon>
        <taxon>Bacillales</taxon>
        <taxon>Bacillaceae</taxon>
        <taxon>Cerasibacillus</taxon>
    </lineage>
</organism>
<evidence type="ECO:0008006" key="3">
    <source>
        <dbReference type="Google" id="ProtNLM"/>
    </source>
</evidence>
<proteinExistence type="predicted"/>
<name>A0A5C8P211_9BACI</name>
<keyword evidence="2" id="KW-1185">Reference proteome</keyword>
<dbReference type="AlphaFoldDB" id="A0A5C8P211"/>
<sequence length="159" mass="18401">MEWYEINLDSQKVLKKIIKKNPEIIPLQSVLVAKELKETTKLLETSIVELNDLTVVSLVSIFEQTLIGHLKNLIYSQFEPKNELNKRISDYTIEHAERGRFTEIIELFKPQVDSELIGMVKQVYTYRNWVAHGKLGDAPAKIDPISAYERLSDFLNKVL</sequence>
<comment type="caution">
    <text evidence="1">The sequence shown here is derived from an EMBL/GenBank/DDBJ whole genome shotgun (WGS) entry which is preliminary data.</text>
</comment>
<reference evidence="1 2" key="1">
    <citation type="submission" date="2019-06" db="EMBL/GenBank/DDBJ databases">
        <title>Cerasibacillus sp. nov., isolated from maize field.</title>
        <authorList>
            <person name="Lin S.-Y."/>
            <person name="Tsai C.-F."/>
            <person name="Young C.-C."/>
        </authorList>
    </citation>
    <scope>NUCLEOTIDE SEQUENCE [LARGE SCALE GENOMIC DNA]</scope>
    <source>
        <strain evidence="1 2">CC-CFT480</strain>
    </source>
</reference>
<dbReference type="Proteomes" id="UP000321574">
    <property type="component" value="Unassembled WGS sequence"/>
</dbReference>
<dbReference type="OrthoDB" id="107900at2"/>
<evidence type="ECO:0000313" key="2">
    <source>
        <dbReference type="Proteomes" id="UP000321574"/>
    </source>
</evidence>
<gene>
    <name evidence="1" type="ORF">FHP05_00065</name>
</gene>